<organism evidence="1 2">
    <name type="scientific">Colletotrichum orbiculare (strain 104-T / ATCC 96160 / CBS 514.97 / LARS 414 / MAFF 240422)</name>
    <name type="common">Cucumber anthracnose fungus</name>
    <name type="synonym">Colletotrichum lagenarium</name>
    <dbReference type="NCBI Taxonomy" id="1213857"/>
    <lineage>
        <taxon>Eukaryota</taxon>
        <taxon>Fungi</taxon>
        <taxon>Dikarya</taxon>
        <taxon>Ascomycota</taxon>
        <taxon>Pezizomycotina</taxon>
        <taxon>Sordariomycetes</taxon>
        <taxon>Hypocreomycetidae</taxon>
        <taxon>Glomerellales</taxon>
        <taxon>Glomerellaceae</taxon>
        <taxon>Colletotrichum</taxon>
        <taxon>Colletotrichum orbiculare species complex</taxon>
    </lineage>
</organism>
<name>A0A484FSN1_COLOR</name>
<dbReference type="AlphaFoldDB" id="A0A484FSN1"/>
<gene>
    <name evidence="1" type="ORF">Cob_v006247</name>
</gene>
<dbReference type="Proteomes" id="UP000014480">
    <property type="component" value="Unassembled WGS sequence"/>
</dbReference>
<dbReference type="EMBL" id="AMCV02000016">
    <property type="protein sequence ID" value="TDZ20928.1"/>
    <property type="molecule type" value="Genomic_DNA"/>
</dbReference>
<reference evidence="2" key="1">
    <citation type="journal article" date="2013" name="New Phytol.">
        <title>Comparative genomic and transcriptomic analyses reveal the hemibiotrophic stage shift of Colletotrichum fungi.</title>
        <authorList>
            <person name="Gan P."/>
            <person name="Ikeda K."/>
            <person name="Irieda H."/>
            <person name="Narusaka M."/>
            <person name="O'Connell R.J."/>
            <person name="Narusaka Y."/>
            <person name="Takano Y."/>
            <person name="Kubo Y."/>
            <person name="Shirasu K."/>
        </authorList>
    </citation>
    <scope>NUCLEOTIDE SEQUENCE [LARGE SCALE GENOMIC DNA]</scope>
    <source>
        <strain evidence="2">104-T / ATCC 96160 / CBS 514.97 / LARS 414 / MAFF 240422</strain>
    </source>
</reference>
<accession>A0A484FSN1</accession>
<sequence>MRLVRDKQPSRYAAPCISVRNVWYADSFPPGTLLRLVQTEMRLNRPSLLQSTGLSTFITPESVSLGASSSGVM</sequence>
<reference evidence="2" key="2">
    <citation type="journal article" date="2019" name="Mol. Plant Microbe Interact.">
        <title>Genome sequence resources for four phytopathogenic fungi from the Colletotrichum orbiculare species complex.</title>
        <authorList>
            <person name="Gan P."/>
            <person name="Tsushima A."/>
            <person name="Narusaka M."/>
            <person name="Narusaka Y."/>
            <person name="Takano Y."/>
            <person name="Kubo Y."/>
            <person name="Shirasu K."/>
        </authorList>
    </citation>
    <scope>GENOME REANNOTATION</scope>
    <source>
        <strain evidence="2">104-T / ATCC 96160 / CBS 514.97 / LARS 414 / MAFF 240422</strain>
    </source>
</reference>
<keyword evidence="2" id="KW-1185">Reference proteome</keyword>
<evidence type="ECO:0000313" key="1">
    <source>
        <dbReference type="EMBL" id="TDZ20928.1"/>
    </source>
</evidence>
<proteinExistence type="predicted"/>
<comment type="caution">
    <text evidence="1">The sequence shown here is derived from an EMBL/GenBank/DDBJ whole genome shotgun (WGS) entry which is preliminary data.</text>
</comment>
<protein>
    <submittedName>
        <fullName evidence="1">Uncharacterized protein</fullName>
    </submittedName>
</protein>
<evidence type="ECO:0000313" key="2">
    <source>
        <dbReference type="Proteomes" id="UP000014480"/>
    </source>
</evidence>